<keyword evidence="4" id="KW-0812">Transmembrane</keyword>
<evidence type="ECO:0000256" key="1">
    <source>
        <dbReference type="ARBA" id="ARBA00022801"/>
    </source>
</evidence>
<keyword evidence="3" id="KW-0443">Lipid metabolism</keyword>
<dbReference type="GO" id="GO:0016787">
    <property type="term" value="F:hydrolase activity"/>
    <property type="evidence" value="ECO:0007669"/>
    <property type="project" value="UniProtKB-KW"/>
</dbReference>
<reference evidence="5 6" key="1">
    <citation type="submission" date="2020-09" db="EMBL/GenBank/DDBJ databases">
        <title>Paenibacillus sp. CAU 1523 isolated from sand of Haeundae Beach.</title>
        <authorList>
            <person name="Kim W."/>
        </authorList>
    </citation>
    <scope>NUCLEOTIDE SEQUENCE [LARGE SCALE GENOMIC DNA]</scope>
    <source>
        <strain evidence="5 6">CAU 1523</strain>
    </source>
</reference>
<evidence type="ECO:0000313" key="5">
    <source>
        <dbReference type="EMBL" id="MBD8500230.1"/>
    </source>
</evidence>
<feature type="transmembrane region" description="Helical" evidence="4">
    <location>
        <begin position="6"/>
        <end position="22"/>
    </location>
</feature>
<keyword evidence="2" id="KW-0442">Lipid degradation</keyword>
<keyword evidence="1 5" id="KW-0378">Hydrolase</keyword>
<feature type="transmembrane region" description="Helical" evidence="4">
    <location>
        <begin position="90"/>
        <end position="111"/>
    </location>
</feature>
<protein>
    <submittedName>
        <fullName evidence="5">Alpha/beta hydrolase</fullName>
    </submittedName>
</protein>
<evidence type="ECO:0000256" key="4">
    <source>
        <dbReference type="SAM" id="Phobius"/>
    </source>
</evidence>
<dbReference type="Proteomes" id="UP000634529">
    <property type="component" value="Unassembled WGS sequence"/>
</dbReference>
<dbReference type="PANTHER" id="PTHR10272">
    <property type="entry name" value="PLATELET-ACTIVATING FACTOR ACETYLHYDROLASE"/>
    <property type="match status" value="1"/>
</dbReference>
<dbReference type="Gene3D" id="3.40.50.1820">
    <property type="entry name" value="alpha/beta hydrolase"/>
    <property type="match status" value="1"/>
</dbReference>
<dbReference type="SUPFAM" id="SSF53474">
    <property type="entry name" value="alpha/beta-Hydrolases"/>
    <property type="match status" value="1"/>
</dbReference>
<dbReference type="Pfam" id="PF03403">
    <property type="entry name" value="PAF-AH_p_II"/>
    <property type="match status" value="1"/>
</dbReference>
<accession>A0ABR9B1H2</accession>
<keyword evidence="4" id="KW-0472">Membrane</keyword>
<keyword evidence="6" id="KW-1185">Reference proteome</keyword>
<feature type="transmembrane region" description="Helical" evidence="4">
    <location>
        <begin position="59"/>
        <end position="78"/>
    </location>
</feature>
<sequence>MGMLVLFVTLMIEFVLAIYCVATKQIHSKLRSWVRIAIFSTFVLLTLSSVIIWSFSWVLLAILLFILAVIGSVSLIRNKANTKKYKGSRIIGKASMMTLALVIALVPALIFPQYKLPKVTGQYDVTTTTYTYTDENRIEEFTDTGENRFVNVQFWYPENADGTYPLLVFSHGAYGIKESNTSTYTELASHGYVVVSIDHPYHSFYTVSDDGTTTLVNTEYMQEISNSNTAGSYTAAEGYGLIQKWMKLRTDDMNFVMDTILHRSENDSDPIYQLIDTEKIGVFGHSMGGAASVWVGKERDDVSAVVNIDAPLFSELIYNTEINNFEASGDVYTTPLLNIYSDDVWVQLDTISTYAANKTIDMNSTESYTVHFEGAKHLSLTDLPLFAPIFANFLQGEKASIDTYYCIETQNELILKFFNYKLKGTGSFEFEPTY</sequence>
<gene>
    <name evidence="5" type="ORF">IFO66_18210</name>
</gene>
<proteinExistence type="predicted"/>
<keyword evidence="4" id="KW-1133">Transmembrane helix</keyword>
<comment type="caution">
    <text evidence="5">The sequence shown here is derived from an EMBL/GenBank/DDBJ whole genome shotgun (WGS) entry which is preliminary data.</text>
</comment>
<evidence type="ECO:0000256" key="3">
    <source>
        <dbReference type="ARBA" id="ARBA00023098"/>
    </source>
</evidence>
<evidence type="ECO:0000313" key="6">
    <source>
        <dbReference type="Proteomes" id="UP000634529"/>
    </source>
</evidence>
<dbReference type="EMBL" id="JACYTN010000020">
    <property type="protein sequence ID" value="MBD8500230.1"/>
    <property type="molecule type" value="Genomic_DNA"/>
</dbReference>
<dbReference type="RefSeq" id="WP_192026540.1">
    <property type="nucleotide sequence ID" value="NZ_JACYTN010000020.1"/>
</dbReference>
<name>A0ABR9B1H2_9BACL</name>
<dbReference type="InterPro" id="IPR029058">
    <property type="entry name" value="AB_hydrolase_fold"/>
</dbReference>
<feature type="transmembrane region" description="Helical" evidence="4">
    <location>
        <begin position="34"/>
        <end position="53"/>
    </location>
</feature>
<evidence type="ECO:0000256" key="2">
    <source>
        <dbReference type="ARBA" id="ARBA00022963"/>
    </source>
</evidence>
<dbReference type="PANTHER" id="PTHR10272:SF0">
    <property type="entry name" value="PLATELET-ACTIVATING FACTOR ACETYLHYDROLASE"/>
    <property type="match status" value="1"/>
</dbReference>
<organism evidence="5 6">
    <name type="scientific">Paenibacillus arenosi</name>
    <dbReference type="NCBI Taxonomy" id="2774142"/>
    <lineage>
        <taxon>Bacteria</taxon>
        <taxon>Bacillati</taxon>
        <taxon>Bacillota</taxon>
        <taxon>Bacilli</taxon>
        <taxon>Bacillales</taxon>
        <taxon>Paenibacillaceae</taxon>
        <taxon>Paenibacillus</taxon>
    </lineage>
</organism>